<dbReference type="PANTHER" id="PTHR42978">
    <property type="entry name" value="QUORUM-QUENCHING LACTONASE YTNP-RELATED-RELATED"/>
    <property type="match status" value="1"/>
</dbReference>
<evidence type="ECO:0000313" key="7">
    <source>
        <dbReference type="Proteomes" id="UP001196509"/>
    </source>
</evidence>
<keyword evidence="7" id="KW-1185">Reference proteome</keyword>
<evidence type="ECO:0000256" key="3">
    <source>
        <dbReference type="ARBA" id="ARBA00022801"/>
    </source>
</evidence>
<proteinExistence type="inferred from homology"/>
<feature type="domain" description="Metallo-beta-lactamase" evidence="5">
    <location>
        <begin position="48"/>
        <end position="258"/>
    </location>
</feature>
<evidence type="ECO:0000313" key="6">
    <source>
        <dbReference type="EMBL" id="MBW8636339.1"/>
    </source>
</evidence>
<gene>
    <name evidence="6" type="ORF">K1W69_03985</name>
</gene>
<accession>A0AAE3CZ64</accession>
<comment type="caution">
    <text evidence="6">The sequence shown here is derived from an EMBL/GenBank/DDBJ whole genome shotgun (WGS) entry which is preliminary data.</text>
</comment>
<evidence type="ECO:0000256" key="2">
    <source>
        <dbReference type="ARBA" id="ARBA00022723"/>
    </source>
</evidence>
<dbReference type="SUPFAM" id="SSF56281">
    <property type="entry name" value="Metallo-hydrolase/oxidoreductase"/>
    <property type="match status" value="1"/>
</dbReference>
<evidence type="ECO:0000256" key="1">
    <source>
        <dbReference type="ARBA" id="ARBA00007749"/>
    </source>
</evidence>
<dbReference type="InterPro" id="IPR051013">
    <property type="entry name" value="MBL_superfamily_lactonases"/>
</dbReference>
<evidence type="ECO:0000256" key="4">
    <source>
        <dbReference type="ARBA" id="ARBA00022833"/>
    </source>
</evidence>
<protein>
    <submittedName>
        <fullName evidence="6">MBL fold metallo-hydrolase</fullName>
    </submittedName>
</protein>
<dbReference type="RefSeq" id="WP_220227032.1">
    <property type="nucleotide sequence ID" value="NZ_JAICBX010000001.1"/>
</dbReference>
<dbReference type="AlphaFoldDB" id="A0AAE3CZ64"/>
<dbReference type="GO" id="GO:0016787">
    <property type="term" value="F:hydrolase activity"/>
    <property type="evidence" value="ECO:0007669"/>
    <property type="project" value="UniProtKB-KW"/>
</dbReference>
<dbReference type="PANTHER" id="PTHR42978:SF6">
    <property type="entry name" value="QUORUM-QUENCHING LACTONASE YTNP-RELATED"/>
    <property type="match status" value="1"/>
</dbReference>
<dbReference type="SMART" id="SM00849">
    <property type="entry name" value="Lactamase_B"/>
    <property type="match status" value="1"/>
</dbReference>
<dbReference type="CDD" id="cd16277">
    <property type="entry name" value="metallo-hydrolase-like_MBL-fold"/>
    <property type="match status" value="1"/>
</dbReference>
<dbReference type="InterPro" id="IPR001279">
    <property type="entry name" value="Metallo-B-lactamas"/>
</dbReference>
<keyword evidence="2" id="KW-0479">Metal-binding</keyword>
<keyword evidence="3" id="KW-0378">Hydrolase</keyword>
<dbReference type="GO" id="GO:0046872">
    <property type="term" value="F:metal ion binding"/>
    <property type="evidence" value="ECO:0007669"/>
    <property type="project" value="UniProtKB-KW"/>
</dbReference>
<dbReference type="Proteomes" id="UP001196509">
    <property type="component" value="Unassembled WGS sequence"/>
</dbReference>
<dbReference type="EMBL" id="JAICBX010000001">
    <property type="protein sequence ID" value="MBW8636339.1"/>
    <property type="molecule type" value="Genomic_DNA"/>
</dbReference>
<reference evidence="6" key="1">
    <citation type="submission" date="2021-08" db="EMBL/GenBank/DDBJ databases">
        <title>Hoeflea bacterium WL0058 sp. nov., isolated from the sediment.</title>
        <authorList>
            <person name="Wang L."/>
            <person name="Zhang D."/>
        </authorList>
    </citation>
    <scope>NUCLEOTIDE SEQUENCE</scope>
    <source>
        <strain evidence="6">WL0058</strain>
    </source>
</reference>
<dbReference type="Gene3D" id="3.60.15.10">
    <property type="entry name" value="Ribonuclease Z/Hydroxyacylglutathione hydrolase-like"/>
    <property type="match status" value="1"/>
</dbReference>
<name>A0AAE3CZ64_9HYPH</name>
<keyword evidence="4" id="KW-0862">Zinc</keyword>
<evidence type="ECO:0000259" key="5">
    <source>
        <dbReference type="SMART" id="SM00849"/>
    </source>
</evidence>
<dbReference type="Pfam" id="PF00753">
    <property type="entry name" value="Lactamase_B"/>
    <property type="match status" value="1"/>
</dbReference>
<dbReference type="InterPro" id="IPR036866">
    <property type="entry name" value="RibonucZ/Hydroxyglut_hydro"/>
</dbReference>
<sequence>MTSLVEYYGPTHDPEFLYPAFNRSQFEAAVRKLPRGHYAPATDRLVVAIQTWLVRAGSRRILIDTGCGNGKVRTTPRMNRMNSLWPEWFAATGETFDSITDVVMTHFHADHVGWNTRADGDKWAPSFPNAVYHFPKKDFEWFDAAHKDGRMSDGGSFADSVQPIVDAGLAEFITDQEEIAGCLKVAQAPGHTPGQLNFWLESEGQQGVFSADIFHSTVQIYCPEWNTAFCIEQDNALATRKAFLKRAAETGALVMPCHFAPPHCGYIREASGGYSFEPAAPGYFAMAG</sequence>
<comment type="similarity">
    <text evidence="1">Belongs to the metallo-beta-lactamase superfamily.</text>
</comment>
<organism evidence="6 7">
    <name type="scientific">Flavimaribacter sediminis</name>
    <dbReference type="NCBI Taxonomy" id="2865987"/>
    <lineage>
        <taxon>Bacteria</taxon>
        <taxon>Pseudomonadati</taxon>
        <taxon>Pseudomonadota</taxon>
        <taxon>Alphaproteobacteria</taxon>
        <taxon>Hyphomicrobiales</taxon>
        <taxon>Rhizobiaceae</taxon>
        <taxon>Flavimaribacter</taxon>
    </lineage>
</organism>